<gene>
    <name evidence="2" type="ORF">F511_26057</name>
</gene>
<proteinExistence type="predicted"/>
<dbReference type="PANTHER" id="PTHR42648">
    <property type="entry name" value="TRANSPOSASE, PUTATIVE-RELATED"/>
    <property type="match status" value="1"/>
</dbReference>
<dbReference type="InterPro" id="IPR057670">
    <property type="entry name" value="SH3_retrovirus"/>
</dbReference>
<dbReference type="PANTHER" id="PTHR42648:SF26">
    <property type="entry name" value="INTEGRASE CATALYTIC DOMAIN-CONTAINING PROTEIN"/>
    <property type="match status" value="1"/>
</dbReference>
<protein>
    <submittedName>
        <fullName evidence="2">Endoribonuclease Dicer3b-like</fullName>
    </submittedName>
</protein>
<feature type="domain" description="Retroviral polymerase SH3-like" evidence="1">
    <location>
        <begin position="60"/>
        <end position="119"/>
    </location>
</feature>
<name>A0A2Z7CW18_9LAMI</name>
<accession>A0A2Z7CW18</accession>
<dbReference type="OrthoDB" id="1750165at2759"/>
<evidence type="ECO:0000313" key="3">
    <source>
        <dbReference type="Proteomes" id="UP000250235"/>
    </source>
</evidence>
<keyword evidence="3" id="KW-1185">Reference proteome</keyword>
<dbReference type="InterPro" id="IPR039537">
    <property type="entry name" value="Retrotran_Ty1/copia-like"/>
</dbReference>
<reference evidence="2 3" key="1">
    <citation type="journal article" date="2015" name="Proc. Natl. Acad. Sci. U.S.A.">
        <title>The resurrection genome of Boea hygrometrica: A blueprint for survival of dehydration.</title>
        <authorList>
            <person name="Xiao L."/>
            <person name="Yang G."/>
            <person name="Zhang L."/>
            <person name="Yang X."/>
            <person name="Zhao S."/>
            <person name="Ji Z."/>
            <person name="Zhou Q."/>
            <person name="Hu M."/>
            <person name="Wang Y."/>
            <person name="Chen M."/>
            <person name="Xu Y."/>
            <person name="Jin H."/>
            <person name="Xiao X."/>
            <person name="Hu G."/>
            <person name="Bao F."/>
            <person name="Hu Y."/>
            <person name="Wan P."/>
            <person name="Li L."/>
            <person name="Deng X."/>
            <person name="Kuang T."/>
            <person name="Xiang C."/>
            <person name="Zhu J.K."/>
            <person name="Oliver M.J."/>
            <person name="He Y."/>
        </authorList>
    </citation>
    <scope>NUCLEOTIDE SEQUENCE [LARGE SCALE GENOMIC DNA]</scope>
    <source>
        <strain evidence="3">cv. XS01</strain>
    </source>
</reference>
<sequence>MNVRTLLIESSVPPKFWVETLTTASFLINRLPSSALDFDSPYFRLHGHHPTYTNLHIFGCVCFMHLPSPEKHKLSAQSVRCAFLGFSPTSKGYLCYDPISNRVRISRNVIFFENQWFFPLSHSSEPSFAFLPSFDDTSSPSTSQIVRFQPGMVYQRRSPVLPPLDTSLASAPVRRSSRIPRPPARYGFSATSASNTTALSATISSIFLLDTHRQSKSSAGSKLCRRNSAPLKQIRLGTWWIVRLV</sequence>
<dbReference type="Proteomes" id="UP000250235">
    <property type="component" value="Unassembled WGS sequence"/>
</dbReference>
<organism evidence="2 3">
    <name type="scientific">Dorcoceras hygrometricum</name>
    <dbReference type="NCBI Taxonomy" id="472368"/>
    <lineage>
        <taxon>Eukaryota</taxon>
        <taxon>Viridiplantae</taxon>
        <taxon>Streptophyta</taxon>
        <taxon>Embryophyta</taxon>
        <taxon>Tracheophyta</taxon>
        <taxon>Spermatophyta</taxon>
        <taxon>Magnoliopsida</taxon>
        <taxon>eudicotyledons</taxon>
        <taxon>Gunneridae</taxon>
        <taxon>Pentapetalae</taxon>
        <taxon>asterids</taxon>
        <taxon>lamiids</taxon>
        <taxon>Lamiales</taxon>
        <taxon>Gesneriaceae</taxon>
        <taxon>Didymocarpoideae</taxon>
        <taxon>Trichosporeae</taxon>
        <taxon>Loxocarpinae</taxon>
        <taxon>Dorcoceras</taxon>
    </lineage>
</organism>
<dbReference type="AlphaFoldDB" id="A0A2Z7CW18"/>
<evidence type="ECO:0000313" key="2">
    <source>
        <dbReference type="EMBL" id="KZV50197.1"/>
    </source>
</evidence>
<dbReference type="EMBL" id="KQ992526">
    <property type="protein sequence ID" value="KZV50197.1"/>
    <property type="molecule type" value="Genomic_DNA"/>
</dbReference>
<dbReference type="Pfam" id="PF25597">
    <property type="entry name" value="SH3_retrovirus"/>
    <property type="match status" value="1"/>
</dbReference>
<evidence type="ECO:0000259" key="1">
    <source>
        <dbReference type="Pfam" id="PF25597"/>
    </source>
</evidence>